<dbReference type="PROSITE" id="PS51257">
    <property type="entry name" value="PROKAR_LIPOPROTEIN"/>
    <property type="match status" value="1"/>
</dbReference>
<evidence type="ECO:0000256" key="1">
    <source>
        <dbReference type="ARBA" id="ARBA00023136"/>
    </source>
</evidence>
<comment type="caution">
    <text evidence="3">The sequence shown here is derived from an EMBL/GenBank/DDBJ whole genome shotgun (WGS) entry which is preliminary data.</text>
</comment>
<dbReference type="CDD" id="cd06339">
    <property type="entry name" value="PBP1_YraM_LppC_lipoprotein-like"/>
    <property type="match status" value="1"/>
</dbReference>
<name>A0ABP9DMN8_9GAMM</name>
<accession>A0ABP9DMN8</accession>
<keyword evidence="2" id="KW-0732">Signal</keyword>
<dbReference type="InterPro" id="IPR007443">
    <property type="entry name" value="LpoA"/>
</dbReference>
<sequence length="396" mass="41105">MRLPHRYGALALTALLMASACSTVQVSRPPAPTAEPAPVVVDRSTHWRFDAGNRPPAERDGYRPPNQLAVLLPLSGTLATAAAPVRDGLLAGYYAENRRRPELRFYDTTGTTTGALAAYERAVADGADQVLGPLGKDQVEAVFRQARTGVPVLALNRPDVAPPMNNASYALAPEDDGVGAADFLQSRGAARVLVLSAGDDNARRSVEAFGKRLQQHGGSIVQTLAVVGDSPADMTELLRAAALREGGVDAVFLAMRGPQARAIAPQLSAAGLAGKPRVATSQLTSGTGKADQDRILDGIAFPTDAWSVSGVSGLPAASTTGSGLPTARGPAARLFAFGYDAWLLTAYLERLALVEDGSVRGASGTLRIDADGNVMRNPAWSTFSSGNIVPLMGSGG</sequence>
<reference evidence="4" key="1">
    <citation type="journal article" date="2019" name="Int. J. Syst. Evol. Microbiol.">
        <title>The Global Catalogue of Microorganisms (GCM) 10K type strain sequencing project: providing services to taxonomists for standard genome sequencing and annotation.</title>
        <authorList>
            <consortium name="The Broad Institute Genomics Platform"/>
            <consortium name="The Broad Institute Genome Sequencing Center for Infectious Disease"/>
            <person name="Wu L."/>
            <person name="Ma J."/>
        </authorList>
    </citation>
    <scope>NUCLEOTIDE SEQUENCE [LARGE SCALE GENOMIC DNA]</scope>
    <source>
        <strain evidence="4">JCM 18392</strain>
    </source>
</reference>
<dbReference type="EMBL" id="BAABJY010000001">
    <property type="protein sequence ID" value="GAA4853615.1"/>
    <property type="molecule type" value="Genomic_DNA"/>
</dbReference>
<dbReference type="RefSeq" id="WP_425563017.1">
    <property type="nucleotide sequence ID" value="NZ_BAABJY010000001.1"/>
</dbReference>
<evidence type="ECO:0008006" key="5">
    <source>
        <dbReference type="Google" id="ProtNLM"/>
    </source>
</evidence>
<evidence type="ECO:0000313" key="4">
    <source>
        <dbReference type="Proteomes" id="UP001501323"/>
    </source>
</evidence>
<dbReference type="InterPro" id="IPR028082">
    <property type="entry name" value="Peripla_BP_I"/>
</dbReference>
<dbReference type="Pfam" id="PF04348">
    <property type="entry name" value="LppC"/>
    <property type="match status" value="1"/>
</dbReference>
<dbReference type="Proteomes" id="UP001501323">
    <property type="component" value="Unassembled WGS sequence"/>
</dbReference>
<protein>
    <recommendedName>
        <fullName evidence="5">LppC family lipoprotein</fullName>
    </recommendedName>
</protein>
<dbReference type="PANTHER" id="PTHR38038:SF1">
    <property type="entry name" value="PENICILLIN-BINDING PROTEIN ACTIVATOR LPOA"/>
    <property type="match status" value="1"/>
</dbReference>
<evidence type="ECO:0000313" key="3">
    <source>
        <dbReference type="EMBL" id="GAA4853615.1"/>
    </source>
</evidence>
<gene>
    <name evidence="3" type="ORF">GCM10023332_00820</name>
</gene>
<dbReference type="SUPFAM" id="SSF53822">
    <property type="entry name" value="Periplasmic binding protein-like I"/>
    <property type="match status" value="1"/>
</dbReference>
<proteinExistence type="predicted"/>
<dbReference type="PANTHER" id="PTHR38038">
    <property type="entry name" value="PENICILLIN-BINDING PROTEIN ACTIVATOR LPOA"/>
    <property type="match status" value="1"/>
</dbReference>
<feature type="chain" id="PRO_5045589737" description="LppC family lipoprotein" evidence="2">
    <location>
        <begin position="21"/>
        <end position="396"/>
    </location>
</feature>
<keyword evidence="1" id="KW-0472">Membrane</keyword>
<organism evidence="3 4">
    <name type="scientific">Luteimonas vadosa</name>
    <dbReference type="NCBI Taxonomy" id="1165507"/>
    <lineage>
        <taxon>Bacteria</taxon>
        <taxon>Pseudomonadati</taxon>
        <taxon>Pseudomonadota</taxon>
        <taxon>Gammaproteobacteria</taxon>
        <taxon>Lysobacterales</taxon>
        <taxon>Lysobacteraceae</taxon>
        <taxon>Luteimonas</taxon>
    </lineage>
</organism>
<dbReference type="Gene3D" id="3.40.50.2300">
    <property type="match status" value="2"/>
</dbReference>
<evidence type="ECO:0000256" key="2">
    <source>
        <dbReference type="SAM" id="SignalP"/>
    </source>
</evidence>
<feature type="signal peptide" evidence="2">
    <location>
        <begin position="1"/>
        <end position="20"/>
    </location>
</feature>
<keyword evidence="4" id="KW-1185">Reference proteome</keyword>